<evidence type="ECO:0000259" key="6">
    <source>
        <dbReference type="PROSITE" id="PS50113"/>
    </source>
</evidence>
<dbReference type="GO" id="GO:0006935">
    <property type="term" value="P:chemotaxis"/>
    <property type="evidence" value="ECO:0007669"/>
    <property type="project" value="UniProtKB-KW"/>
</dbReference>
<dbReference type="PROSITE" id="PS50112">
    <property type="entry name" value="PAS"/>
    <property type="match status" value="1"/>
</dbReference>
<dbReference type="Pfam" id="PF00015">
    <property type="entry name" value="MCPsignal"/>
    <property type="match status" value="1"/>
</dbReference>
<dbReference type="AlphaFoldDB" id="A0A1I7HCL2"/>
<evidence type="ECO:0000259" key="4">
    <source>
        <dbReference type="PROSITE" id="PS50111"/>
    </source>
</evidence>
<dbReference type="InterPro" id="IPR000700">
    <property type="entry name" value="PAS-assoc_C"/>
</dbReference>
<dbReference type="InterPro" id="IPR051310">
    <property type="entry name" value="MCP_chemotaxis"/>
</dbReference>
<dbReference type="InterPro" id="IPR001610">
    <property type="entry name" value="PAC"/>
</dbReference>
<dbReference type="InterPro" id="IPR004089">
    <property type="entry name" value="MCPsignal_dom"/>
</dbReference>
<name>A0A1I7HCL2_9BURK</name>
<evidence type="ECO:0000259" key="5">
    <source>
        <dbReference type="PROSITE" id="PS50112"/>
    </source>
</evidence>
<dbReference type="OrthoDB" id="9765776at2"/>
<proteinExistence type="inferred from homology"/>
<dbReference type="SUPFAM" id="SSF55785">
    <property type="entry name" value="PYP-like sensor domain (PAS domain)"/>
    <property type="match status" value="2"/>
</dbReference>
<feature type="domain" description="PAS" evidence="5">
    <location>
        <begin position="29"/>
        <end position="59"/>
    </location>
</feature>
<dbReference type="InterPro" id="IPR004090">
    <property type="entry name" value="Chemotax_Me-accpt_rcpt"/>
</dbReference>
<feature type="domain" description="PAC" evidence="6">
    <location>
        <begin position="210"/>
        <end position="262"/>
    </location>
</feature>
<dbReference type="PANTHER" id="PTHR43531:SF11">
    <property type="entry name" value="METHYL-ACCEPTING CHEMOTAXIS PROTEIN 3"/>
    <property type="match status" value="1"/>
</dbReference>
<dbReference type="PROSITE" id="PS50885">
    <property type="entry name" value="HAMP"/>
    <property type="match status" value="1"/>
</dbReference>
<dbReference type="InterPro" id="IPR003660">
    <property type="entry name" value="HAMP_dom"/>
</dbReference>
<feature type="domain" description="PAC" evidence="6">
    <location>
        <begin position="88"/>
        <end position="140"/>
    </location>
</feature>
<dbReference type="InterPro" id="IPR013655">
    <property type="entry name" value="PAS_fold_3"/>
</dbReference>
<organism evidence="8 9">
    <name type="scientific">Pseudoduganella namucuonensis</name>
    <dbReference type="NCBI Taxonomy" id="1035707"/>
    <lineage>
        <taxon>Bacteria</taxon>
        <taxon>Pseudomonadati</taxon>
        <taxon>Pseudomonadota</taxon>
        <taxon>Betaproteobacteria</taxon>
        <taxon>Burkholderiales</taxon>
        <taxon>Oxalobacteraceae</taxon>
        <taxon>Telluria group</taxon>
        <taxon>Pseudoduganella</taxon>
    </lineage>
</organism>
<dbReference type="GO" id="GO:0007165">
    <property type="term" value="P:signal transduction"/>
    <property type="evidence" value="ECO:0007669"/>
    <property type="project" value="UniProtKB-KW"/>
</dbReference>
<dbReference type="InterPro" id="IPR000014">
    <property type="entry name" value="PAS"/>
</dbReference>
<accession>A0A1I7HCL2</accession>
<dbReference type="InterPro" id="IPR035965">
    <property type="entry name" value="PAS-like_dom_sf"/>
</dbReference>
<dbReference type="SMART" id="SM00086">
    <property type="entry name" value="PAC"/>
    <property type="match status" value="2"/>
</dbReference>
<sequence length="566" mass="61174">MGSTIMQQADTHELELVAINTALNRVQAVIEFNLDGTILQANDNFLRTLGYSLDEVQGKHHSIFCEPAYAASDAYRKFWETLRAGQFDQGDYKRLARDGREIWINASYNPVFDTEGRPYKVIKFATDITASKMRNTEFEGKVSAIDKAQAVIEFDMQGHVLNANDNFLAVMGYALEDIRGEHHRLFCDPVYANTIEYKKFWQKLNRGEFDCGRYKRVGNNGKVIWIQATYNPIFDLNGKPYKIVKFAIDITEQVLLEESIHARAESDGNKVTQLLQAVARAAKGDLTSEVQAAGDEPLDLLGIGIGKMMADLRGVIGQVVGSATGFADASQTIAERAGVVASGTQALGATVEQMNASIDGLSKSIDSIAASTASADALAKATQQEAETGAKAVARSIEAMDLINRSSEDIGEIVKVISEIASQTNMLAFNAAIEAARAGEHGLGFSVVADEVRKLAERSSQATKEISKLINESVKRVTSGSDISRQASDAFDKIVSGVGKTGQAISEISQSAREQLLAAREVSAAIQYIAEEAEKSAGSCDSIARSTEGLNERAADLNKTVSGFVV</sequence>
<dbReference type="PROSITE" id="PS50113">
    <property type="entry name" value="PAC"/>
    <property type="match status" value="2"/>
</dbReference>
<evidence type="ECO:0000313" key="8">
    <source>
        <dbReference type="EMBL" id="SFU58460.1"/>
    </source>
</evidence>
<dbReference type="Proteomes" id="UP000199391">
    <property type="component" value="Unassembled WGS sequence"/>
</dbReference>
<dbReference type="GO" id="GO:0004888">
    <property type="term" value="F:transmembrane signaling receptor activity"/>
    <property type="evidence" value="ECO:0007669"/>
    <property type="project" value="InterPro"/>
</dbReference>
<evidence type="ECO:0000256" key="1">
    <source>
        <dbReference type="ARBA" id="ARBA00022500"/>
    </source>
</evidence>
<dbReference type="Gene3D" id="1.10.287.950">
    <property type="entry name" value="Methyl-accepting chemotaxis protein"/>
    <property type="match status" value="1"/>
</dbReference>
<dbReference type="GO" id="GO:0005886">
    <property type="term" value="C:plasma membrane"/>
    <property type="evidence" value="ECO:0007669"/>
    <property type="project" value="TreeGrafter"/>
</dbReference>
<reference evidence="9" key="1">
    <citation type="submission" date="2016-10" db="EMBL/GenBank/DDBJ databases">
        <authorList>
            <person name="Varghese N."/>
            <person name="Submissions S."/>
        </authorList>
    </citation>
    <scope>NUCLEOTIDE SEQUENCE [LARGE SCALE GENOMIC DNA]</scope>
    <source>
        <strain evidence="9">CGMCC 1.11014</strain>
    </source>
</reference>
<gene>
    <name evidence="8" type="ORF">SAMN05216552_1005169</name>
</gene>
<protein>
    <submittedName>
        <fullName evidence="8">Methyl-accepting chemotaxis sensory transducer with Pas/Pac sensor</fullName>
    </submittedName>
</protein>
<dbReference type="EMBL" id="FPBO01000005">
    <property type="protein sequence ID" value="SFU58460.1"/>
    <property type="molecule type" value="Genomic_DNA"/>
</dbReference>
<dbReference type="PANTHER" id="PTHR43531">
    <property type="entry name" value="PROTEIN ICFG"/>
    <property type="match status" value="1"/>
</dbReference>
<feature type="domain" description="Methyl-accepting transducer" evidence="4">
    <location>
        <begin position="322"/>
        <end position="544"/>
    </location>
</feature>
<dbReference type="Gene3D" id="3.30.450.20">
    <property type="entry name" value="PAS domain"/>
    <property type="match status" value="2"/>
</dbReference>
<feature type="domain" description="HAMP" evidence="7">
    <location>
        <begin position="271"/>
        <end position="317"/>
    </location>
</feature>
<dbReference type="STRING" id="1035707.SAMN05216552_1005169"/>
<dbReference type="PROSITE" id="PS50111">
    <property type="entry name" value="CHEMOTAXIS_TRANSDUC_2"/>
    <property type="match status" value="1"/>
</dbReference>
<dbReference type="CDD" id="cd11386">
    <property type="entry name" value="MCP_signal"/>
    <property type="match status" value="1"/>
</dbReference>
<keyword evidence="1" id="KW-0145">Chemotaxis</keyword>
<evidence type="ECO:0000256" key="2">
    <source>
        <dbReference type="ARBA" id="ARBA00029447"/>
    </source>
</evidence>
<dbReference type="NCBIfam" id="TIGR00229">
    <property type="entry name" value="sensory_box"/>
    <property type="match status" value="2"/>
</dbReference>
<evidence type="ECO:0000313" key="9">
    <source>
        <dbReference type="Proteomes" id="UP000199391"/>
    </source>
</evidence>
<dbReference type="SUPFAM" id="SSF58104">
    <property type="entry name" value="Methyl-accepting chemotaxis protein (MCP) signaling domain"/>
    <property type="match status" value="1"/>
</dbReference>
<dbReference type="PRINTS" id="PR00260">
    <property type="entry name" value="CHEMTRNSDUCR"/>
</dbReference>
<dbReference type="Pfam" id="PF08447">
    <property type="entry name" value="PAS_3"/>
    <property type="match status" value="2"/>
</dbReference>
<comment type="similarity">
    <text evidence="2">Belongs to the methyl-accepting chemotaxis (MCP) protein family.</text>
</comment>
<dbReference type="SMART" id="SM00283">
    <property type="entry name" value="MA"/>
    <property type="match status" value="1"/>
</dbReference>
<evidence type="ECO:0000256" key="3">
    <source>
        <dbReference type="PROSITE-ProRule" id="PRU00284"/>
    </source>
</evidence>
<evidence type="ECO:0000259" key="7">
    <source>
        <dbReference type="PROSITE" id="PS50885"/>
    </source>
</evidence>
<keyword evidence="3" id="KW-0807">Transducer</keyword>
<dbReference type="CDD" id="cd00130">
    <property type="entry name" value="PAS"/>
    <property type="match status" value="2"/>
</dbReference>
<keyword evidence="9" id="KW-1185">Reference proteome</keyword>